<dbReference type="OrthoDB" id="2016523at2759"/>
<name>A0A9P7YGD3_9HELO</name>
<proteinExistence type="predicted"/>
<keyword evidence="3" id="KW-1185">Reference proteome</keyword>
<protein>
    <recommendedName>
        <fullName evidence="4">Mannosyltransferase</fullName>
    </recommendedName>
</protein>
<evidence type="ECO:0000313" key="2">
    <source>
        <dbReference type="EMBL" id="KAG9233269.1"/>
    </source>
</evidence>
<dbReference type="GO" id="GO:0000139">
    <property type="term" value="C:Golgi membrane"/>
    <property type="evidence" value="ECO:0007669"/>
    <property type="project" value="InterPro"/>
</dbReference>
<dbReference type="PANTHER" id="PTHR31410">
    <property type="entry name" value="TRANSMEMBRANE PROTEIN 246"/>
    <property type="match status" value="1"/>
</dbReference>
<dbReference type="EMBL" id="MU251508">
    <property type="protein sequence ID" value="KAG9233269.1"/>
    <property type="molecule type" value="Genomic_DNA"/>
</dbReference>
<sequence>MTRAPVTIFACFSIFYLVLTQYCRHANYRDPTSKFFDPARAYERKYTVKRIQEADAFIQSAALLPTEPALSAHAPVMCIGVATIETLANKVLGYKKTDIAHVKEWEDGGWYRNRSIFDYTYLLNDCYATAARYIAMIEDDTLAVEGWYPRALLALAHVEKQMEYRAGMQWVFLRLFYAEDLFG</sequence>
<accession>A0A9P7YGD3</accession>
<comment type="caution">
    <text evidence="2">The sequence shown here is derived from an EMBL/GenBank/DDBJ whole genome shotgun (WGS) entry which is preliminary data.</text>
</comment>
<keyword evidence="1" id="KW-0732">Signal</keyword>
<evidence type="ECO:0000256" key="1">
    <source>
        <dbReference type="SAM" id="SignalP"/>
    </source>
</evidence>
<feature type="signal peptide" evidence="1">
    <location>
        <begin position="1"/>
        <end position="20"/>
    </location>
</feature>
<dbReference type="GO" id="GO:0016757">
    <property type="term" value="F:glycosyltransferase activity"/>
    <property type="evidence" value="ECO:0007669"/>
    <property type="project" value="InterPro"/>
</dbReference>
<dbReference type="PANTHER" id="PTHR31410:SF1">
    <property type="entry name" value="POST-GPI ATTACHMENT TO PROTEINS FACTOR 4"/>
    <property type="match status" value="1"/>
</dbReference>
<dbReference type="GO" id="GO:0006506">
    <property type="term" value="P:GPI anchor biosynthetic process"/>
    <property type="evidence" value="ECO:0007669"/>
    <property type="project" value="InterPro"/>
</dbReference>
<reference evidence="2" key="1">
    <citation type="journal article" date="2021" name="IMA Fungus">
        <title>Genomic characterization of three marine fungi, including Emericellopsis atlantica sp. nov. with signatures of a generalist lifestyle and marine biomass degradation.</title>
        <authorList>
            <person name="Hagestad O.C."/>
            <person name="Hou L."/>
            <person name="Andersen J.H."/>
            <person name="Hansen E.H."/>
            <person name="Altermark B."/>
            <person name="Li C."/>
            <person name="Kuhnert E."/>
            <person name="Cox R.J."/>
            <person name="Crous P.W."/>
            <person name="Spatafora J.W."/>
            <person name="Lail K."/>
            <person name="Amirebrahimi M."/>
            <person name="Lipzen A."/>
            <person name="Pangilinan J."/>
            <person name="Andreopoulos W."/>
            <person name="Hayes R.D."/>
            <person name="Ng V."/>
            <person name="Grigoriev I.V."/>
            <person name="Jackson S.A."/>
            <person name="Sutton T.D.S."/>
            <person name="Dobson A.D.W."/>
            <person name="Rama T."/>
        </authorList>
    </citation>
    <scope>NUCLEOTIDE SEQUENCE</scope>
    <source>
        <strain evidence="2">TRa018bII</strain>
    </source>
</reference>
<dbReference type="Proteomes" id="UP000824998">
    <property type="component" value="Unassembled WGS sequence"/>
</dbReference>
<organism evidence="2 3">
    <name type="scientific">Amylocarpus encephaloides</name>
    <dbReference type="NCBI Taxonomy" id="45428"/>
    <lineage>
        <taxon>Eukaryota</taxon>
        <taxon>Fungi</taxon>
        <taxon>Dikarya</taxon>
        <taxon>Ascomycota</taxon>
        <taxon>Pezizomycotina</taxon>
        <taxon>Leotiomycetes</taxon>
        <taxon>Helotiales</taxon>
        <taxon>Helotiales incertae sedis</taxon>
        <taxon>Amylocarpus</taxon>
    </lineage>
</organism>
<dbReference type="InterPro" id="IPR029675">
    <property type="entry name" value="PGAP4"/>
</dbReference>
<evidence type="ECO:0008006" key="4">
    <source>
        <dbReference type="Google" id="ProtNLM"/>
    </source>
</evidence>
<feature type="chain" id="PRO_5040429864" description="Mannosyltransferase" evidence="1">
    <location>
        <begin position="21"/>
        <end position="183"/>
    </location>
</feature>
<gene>
    <name evidence="2" type="ORF">BJ875DRAFT_496803</name>
</gene>
<dbReference type="AlphaFoldDB" id="A0A9P7YGD3"/>
<evidence type="ECO:0000313" key="3">
    <source>
        <dbReference type="Proteomes" id="UP000824998"/>
    </source>
</evidence>